<dbReference type="Gene3D" id="1.20.1560.10">
    <property type="entry name" value="ABC transporter type 1, transmembrane domain"/>
    <property type="match status" value="2"/>
</dbReference>
<dbReference type="PANTHER" id="PTHR43394:SF1">
    <property type="entry name" value="ATP-BINDING CASSETTE SUB-FAMILY B MEMBER 10, MITOCHONDRIAL"/>
    <property type="match status" value="1"/>
</dbReference>
<dbReference type="InterPro" id="IPR011527">
    <property type="entry name" value="ABC1_TM_dom"/>
</dbReference>
<evidence type="ECO:0000256" key="4">
    <source>
        <dbReference type="ARBA" id="ARBA00023136"/>
    </source>
</evidence>
<dbReference type="SUPFAM" id="SSF90123">
    <property type="entry name" value="ABC transporter transmembrane region"/>
    <property type="match status" value="1"/>
</dbReference>
<comment type="subcellular location">
    <subcellularLocation>
        <location evidence="1">Membrane</location>
        <topology evidence="1">Multi-pass membrane protein</topology>
    </subcellularLocation>
</comment>
<feature type="compositionally biased region" description="Basic and acidic residues" evidence="5">
    <location>
        <begin position="183"/>
        <end position="204"/>
    </location>
</feature>
<keyword evidence="3 6" id="KW-1133">Transmembrane helix</keyword>
<dbReference type="InterPro" id="IPR003439">
    <property type="entry name" value="ABC_transporter-like_ATP-bd"/>
</dbReference>
<name>A0A7D9EQT9_PARCT</name>
<dbReference type="PANTHER" id="PTHR43394">
    <property type="entry name" value="ATP-DEPENDENT PERMEASE MDL1, MITOCHONDRIAL"/>
    <property type="match status" value="1"/>
</dbReference>
<gene>
    <name evidence="7" type="ORF">PACLA_8A074975</name>
</gene>
<keyword evidence="4 6" id="KW-0472">Membrane</keyword>
<evidence type="ECO:0000256" key="2">
    <source>
        <dbReference type="ARBA" id="ARBA00022692"/>
    </source>
</evidence>
<evidence type="ECO:0000256" key="3">
    <source>
        <dbReference type="ARBA" id="ARBA00022989"/>
    </source>
</evidence>
<dbReference type="Proteomes" id="UP001152795">
    <property type="component" value="Unassembled WGS sequence"/>
</dbReference>
<dbReference type="GO" id="GO:0016887">
    <property type="term" value="F:ATP hydrolysis activity"/>
    <property type="evidence" value="ECO:0007669"/>
    <property type="project" value="InterPro"/>
</dbReference>
<dbReference type="PROSITE" id="PS50893">
    <property type="entry name" value="ABC_TRANSPORTER_2"/>
    <property type="match status" value="1"/>
</dbReference>
<organism evidence="7 8">
    <name type="scientific">Paramuricea clavata</name>
    <name type="common">Red gorgonian</name>
    <name type="synonym">Violescent sea-whip</name>
    <dbReference type="NCBI Taxonomy" id="317549"/>
    <lineage>
        <taxon>Eukaryota</taxon>
        <taxon>Metazoa</taxon>
        <taxon>Cnidaria</taxon>
        <taxon>Anthozoa</taxon>
        <taxon>Octocorallia</taxon>
        <taxon>Malacalcyonacea</taxon>
        <taxon>Plexauridae</taxon>
        <taxon>Paramuricea</taxon>
    </lineage>
</organism>
<evidence type="ECO:0000256" key="6">
    <source>
        <dbReference type="SAM" id="Phobius"/>
    </source>
</evidence>
<dbReference type="Pfam" id="PF00664">
    <property type="entry name" value="ABC_membrane"/>
    <property type="match status" value="1"/>
</dbReference>
<dbReference type="SUPFAM" id="SSF52540">
    <property type="entry name" value="P-loop containing nucleoside triphosphate hydrolases"/>
    <property type="match status" value="1"/>
</dbReference>
<proteinExistence type="predicted"/>
<dbReference type="Gene3D" id="3.40.50.300">
    <property type="entry name" value="P-loop containing nucleotide triphosphate hydrolases"/>
    <property type="match status" value="1"/>
</dbReference>
<dbReference type="EMBL" id="CACRXK020008356">
    <property type="protein sequence ID" value="CAB4014563.1"/>
    <property type="molecule type" value="Genomic_DNA"/>
</dbReference>
<evidence type="ECO:0000313" key="8">
    <source>
        <dbReference type="Proteomes" id="UP001152795"/>
    </source>
</evidence>
<dbReference type="AlphaFoldDB" id="A0A7D9EQT9"/>
<keyword evidence="8" id="KW-1185">Reference proteome</keyword>
<dbReference type="GO" id="GO:0016020">
    <property type="term" value="C:membrane"/>
    <property type="evidence" value="ECO:0007669"/>
    <property type="project" value="UniProtKB-SubCell"/>
</dbReference>
<dbReference type="GO" id="GO:0015421">
    <property type="term" value="F:ABC-type oligopeptide transporter activity"/>
    <property type="evidence" value="ECO:0007669"/>
    <property type="project" value="TreeGrafter"/>
</dbReference>
<sequence length="461" mass="51112">MTTKMDKDATSSQKSSFSLSSLTENVSSNISTFMTMFISFSNGWKMTLVVLAGLPIISYAKSVQNDDTEETEEDDSNGIISKVWKKLRGVTSSASGKINIPANDQASRCKEDCLKPYRYAVKMLIATGLAFAVAECVTVLVYAGALRYGGYLGRVGEMTVESVMTVLMTVLFGGAGSSNAPAEKSKTKNESPEKERLDDVKTDDNMDEKRVKLDDVKGEVEFHNVEIHHPEKKNVLLSGLNISVKSSETLAIVGTTDFNSNAVIALVERFYDPSTGLVTLDDVDIRDMDLKWLRSQIALISETSVISHHSVADNLKIADSGRCLSDQYLEHVARTTHLHEVIENLPESYNSLIEDDVVLDESTRQKIAITRALIRDPRIVIIDEFSQPDKEVEENLQRLCSGRTCIIFARHLSTVEEADKVVIVCHGEVLEQGTQEELLRRRGLFYHLININLQSDIAPAL</sequence>
<comment type="caution">
    <text evidence="7">The sequence shown here is derived from an EMBL/GenBank/DDBJ whole genome shotgun (WGS) entry which is preliminary data.</text>
</comment>
<dbReference type="InterPro" id="IPR036640">
    <property type="entry name" value="ABC1_TM_sf"/>
</dbReference>
<evidence type="ECO:0000256" key="5">
    <source>
        <dbReference type="SAM" id="MobiDB-lite"/>
    </source>
</evidence>
<dbReference type="GO" id="GO:0005524">
    <property type="term" value="F:ATP binding"/>
    <property type="evidence" value="ECO:0007669"/>
    <property type="project" value="InterPro"/>
</dbReference>
<feature type="transmembrane region" description="Helical" evidence="6">
    <location>
        <begin position="124"/>
        <end position="143"/>
    </location>
</feature>
<evidence type="ECO:0000313" key="7">
    <source>
        <dbReference type="EMBL" id="CAB4014563.1"/>
    </source>
</evidence>
<dbReference type="Pfam" id="PF00005">
    <property type="entry name" value="ABC_tran"/>
    <property type="match status" value="1"/>
</dbReference>
<feature type="region of interest" description="Disordered" evidence="5">
    <location>
        <begin position="177"/>
        <end position="204"/>
    </location>
</feature>
<keyword evidence="2 6" id="KW-0812">Transmembrane</keyword>
<dbReference type="InterPro" id="IPR039421">
    <property type="entry name" value="Type_1_exporter"/>
</dbReference>
<accession>A0A7D9EQT9</accession>
<protein>
    <submittedName>
        <fullName evidence="7">Multidrug resistance 1-like</fullName>
    </submittedName>
</protein>
<dbReference type="InterPro" id="IPR027417">
    <property type="entry name" value="P-loop_NTPase"/>
</dbReference>
<evidence type="ECO:0000256" key="1">
    <source>
        <dbReference type="ARBA" id="ARBA00004141"/>
    </source>
</evidence>
<dbReference type="OrthoDB" id="6500128at2759"/>
<reference evidence="7" key="1">
    <citation type="submission" date="2020-04" db="EMBL/GenBank/DDBJ databases">
        <authorList>
            <person name="Alioto T."/>
            <person name="Alioto T."/>
            <person name="Gomez Garrido J."/>
        </authorList>
    </citation>
    <scope>NUCLEOTIDE SEQUENCE</scope>
    <source>
        <strain evidence="7">A484AB</strain>
    </source>
</reference>